<evidence type="ECO:0000313" key="2">
    <source>
        <dbReference type="EMBL" id="MBA8926764.1"/>
    </source>
</evidence>
<evidence type="ECO:0000256" key="1">
    <source>
        <dbReference type="SAM" id="MobiDB-lite"/>
    </source>
</evidence>
<gene>
    <name evidence="2" type="ORF">BC739_003970</name>
</gene>
<keyword evidence="3" id="KW-1185">Reference proteome</keyword>
<reference evidence="2 3" key="1">
    <citation type="submission" date="2020-08" db="EMBL/GenBank/DDBJ databases">
        <title>Genomic Encyclopedia of Archaeal and Bacterial Type Strains, Phase II (KMG-II): from individual species to whole genera.</title>
        <authorList>
            <person name="Goeker M."/>
        </authorList>
    </citation>
    <scope>NUCLEOTIDE SEQUENCE [LARGE SCALE GENOMIC DNA]</scope>
    <source>
        <strain evidence="2 3">DSM 43850</strain>
    </source>
</reference>
<feature type="compositionally biased region" description="Basic and acidic residues" evidence="1">
    <location>
        <begin position="1"/>
        <end position="28"/>
    </location>
</feature>
<dbReference type="EMBL" id="JACJID010000003">
    <property type="protein sequence ID" value="MBA8926764.1"/>
    <property type="molecule type" value="Genomic_DNA"/>
</dbReference>
<feature type="region of interest" description="Disordered" evidence="1">
    <location>
        <begin position="1"/>
        <end position="36"/>
    </location>
</feature>
<accession>A0ABR6BIQ6</accession>
<protein>
    <submittedName>
        <fullName evidence="2">Uncharacterized protein</fullName>
    </submittedName>
</protein>
<sequence length="99" mass="11082">MDGAQDVRRTDLGRDAHRTTRTARELTPRRPFPHRSHRVVSHGDRVAVRHNPPAWKRLAMTYLKSTVDCLVPRGARAGTGPVTPWKPPPSDSARTSRVA</sequence>
<dbReference type="Proteomes" id="UP000517916">
    <property type="component" value="Unassembled WGS sequence"/>
</dbReference>
<name>A0ABR6BIQ6_9PSEU</name>
<feature type="region of interest" description="Disordered" evidence="1">
    <location>
        <begin position="74"/>
        <end position="99"/>
    </location>
</feature>
<organism evidence="2 3">
    <name type="scientific">Kutzneria viridogrisea</name>
    <dbReference type="NCBI Taxonomy" id="47990"/>
    <lineage>
        <taxon>Bacteria</taxon>
        <taxon>Bacillati</taxon>
        <taxon>Actinomycetota</taxon>
        <taxon>Actinomycetes</taxon>
        <taxon>Pseudonocardiales</taxon>
        <taxon>Pseudonocardiaceae</taxon>
        <taxon>Kutzneria</taxon>
    </lineage>
</organism>
<proteinExistence type="predicted"/>
<comment type="caution">
    <text evidence="2">The sequence shown here is derived from an EMBL/GenBank/DDBJ whole genome shotgun (WGS) entry which is preliminary data.</text>
</comment>
<evidence type="ECO:0000313" key="3">
    <source>
        <dbReference type="Proteomes" id="UP000517916"/>
    </source>
</evidence>